<dbReference type="GO" id="GO:0008360">
    <property type="term" value="P:regulation of cell shape"/>
    <property type="evidence" value="ECO:0007669"/>
    <property type="project" value="Ensembl"/>
</dbReference>
<dbReference type="GO" id="GO:0034635">
    <property type="term" value="P:glutathione transport"/>
    <property type="evidence" value="ECO:0007669"/>
    <property type="project" value="Ensembl"/>
</dbReference>
<dbReference type="InterPro" id="IPR001478">
    <property type="entry name" value="PDZ"/>
</dbReference>
<feature type="compositionally biased region" description="Polar residues" evidence="10">
    <location>
        <begin position="315"/>
        <end position="329"/>
    </location>
</feature>
<reference evidence="12" key="2">
    <citation type="submission" date="2025-08" db="UniProtKB">
        <authorList>
            <consortium name="Ensembl"/>
        </authorList>
    </citation>
    <scope>IDENTIFICATION</scope>
    <source>
        <strain evidence="12">Thoroughbred</strain>
    </source>
</reference>
<dbReference type="GO" id="GO:0032782">
    <property type="term" value="P:bile acid secretion"/>
    <property type="evidence" value="ECO:0007669"/>
    <property type="project" value="Ensembl"/>
</dbReference>
<dbReference type="GO" id="GO:0051898">
    <property type="term" value="P:negative regulation of phosphatidylinositol 3-kinase/protein kinase B signal transduction"/>
    <property type="evidence" value="ECO:0007669"/>
    <property type="project" value="Ensembl"/>
</dbReference>
<keyword evidence="6" id="KW-0677">Repeat</keyword>
<evidence type="ECO:0000313" key="12">
    <source>
        <dbReference type="Ensembl" id="ENSECAP00000012191.3"/>
    </source>
</evidence>
<dbReference type="GO" id="GO:0007605">
    <property type="term" value="P:sensory perception of sound"/>
    <property type="evidence" value="ECO:0007669"/>
    <property type="project" value="Ensembl"/>
</dbReference>
<dbReference type="GO" id="GO:0030033">
    <property type="term" value="P:microvillus assembly"/>
    <property type="evidence" value="ECO:0007669"/>
    <property type="project" value="Ensembl"/>
</dbReference>
<evidence type="ECO:0000256" key="8">
    <source>
        <dbReference type="ARBA" id="ARBA00023273"/>
    </source>
</evidence>
<dbReference type="GO" id="GO:0007191">
    <property type="term" value="P:adenylate cyclase-activating dopamine receptor signaling pathway"/>
    <property type="evidence" value="ECO:0007669"/>
    <property type="project" value="Ensembl"/>
</dbReference>
<dbReference type="HOGENOM" id="CLU_038627_1_0_1"/>
<dbReference type="GO" id="GO:0031800">
    <property type="term" value="F:type 3 metabotropic glutamate receptor binding"/>
    <property type="evidence" value="ECO:0007669"/>
    <property type="project" value="Ensembl"/>
</dbReference>
<dbReference type="GO" id="GO:0017081">
    <property type="term" value="F:chloride channel regulator activity"/>
    <property type="evidence" value="ECO:0007669"/>
    <property type="project" value="Ensembl"/>
</dbReference>
<dbReference type="GO" id="GO:0010764">
    <property type="term" value="P:negative regulation of fibroblast migration"/>
    <property type="evidence" value="ECO:0007669"/>
    <property type="project" value="Ensembl"/>
</dbReference>
<evidence type="ECO:0000256" key="9">
    <source>
        <dbReference type="PIRNR" id="PIRNR037866"/>
    </source>
</evidence>
<dbReference type="GO" id="GO:0012505">
    <property type="term" value="C:endomembrane system"/>
    <property type="evidence" value="ECO:0007669"/>
    <property type="project" value="UniProtKB-SubCell"/>
</dbReference>
<gene>
    <name evidence="12 14" type="primary">NHERF1</name>
</gene>
<evidence type="ECO:0000256" key="5">
    <source>
        <dbReference type="ARBA" id="ARBA00022687"/>
    </source>
</evidence>
<dbReference type="InterPro" id="IPR017300">
    <property type="entry name" value="NHERF-1/NHERF-2"/>
</dbReference>
<dbReference type="GO" id="GO:0045199">
    <property type="term" value="P:maintenance of epithelial cell apical/basal polarity"/>
    <property type="evidence" value="ECO:0007669"/>
    <property type="project" value="Ensembl"/>
</dbReference>
<feature type="compositionally biased region" description="Low complexity" evidence="10">
    <location>
        <begin position="119"/>
        <end position="129"/>
    </location>
</feature>
<dbReference type="GO" id="GO:0031526">
    <property type="term" value="C:brush border membrane"/>
    <property type="evidence" value="ECO:0007669"/>
    <property type="project" value="Ensembl"/>
</dbReference>
<evidence type="ECO:0000256" key="1">
    <source>
        <dbReference type="ARBA" id="ARBA00004105"/>
    </source>
</evidence>
<evidence type="ECO:0007829" key="15">
    <source>
        <dbReference type="PeptideAtlas" id="F7C1X7"/>
    </source>
</evidence>
<evidence type="ECO:0000256" key="10">
    <source>
        <dbReference type="SAM" id="MobiDB-lite"/>
    </source>
</evidence>
<evidence type="ECO:0000256" key="4">
    <source>
        <dbReference type="ARBA" id="ARBA00004486"/>
    </source>
</evidence>
<dbReference type="GO" id="GO:0072659">
    <property type="term" value="P:protein localization to plasma membrane"/>
    <property type="evidence" value="ECO:0000318"/>
    <property type="project" value="GO_Central"/>
</dbReference>
<dbReference type="PANTHER" id="PTHR14191:SF7">
    <property type="entry name" value="NA(+)_H(+) EXCHANGE REGULATORY COFACTOR NHE-RF1"/>
    <property type="match status" value="1"/>
</dbReference>
<dbReference type="FunCoup" id="F7C1X7">
    <property type="interactions" value="904"/>
</dbReference>
<dbReference type="GO" id="GO:0005102">
    <property type="term" value="F:signaling receptor binding"/>
    <property type="evidence" value="ECO:0000318"/>
    <property type="project" value="GO_Central"/>
</dbReference>
<evidence type="ECO:0000313" key="14">
    <source>
        <dbReference type="VGNC" id="VGNC:23279"/>
    </source>
</evidence>
<dbReference type="GO" id="GO:0045198">
    <property type="term" value="P:establishment of epithelial cell apical/basal polarity"/>
    <property type="evidence" value="ECO:0007669"/>
    <property type="project" value="Ensembl"/>
</dbReference>
<dbReference type="Bgee" id="ENSECAG00000014372">
    <property type="expression patterns" value="Expressed in adult mammalian kidney and 23 other cell types or tissues"/>
</dbReference>
<dbReference type="GO" id="GO:0003096">
    <property type="term" value="P:renal sodium ion transport"/>
    <property type="evidence" value="ECO:0007669"/>
    <property type="project" value="Ensembl"/>
</dbReference>
<dbReference type="GO" id="GO:0051683">
    <property type="term" value="P:establishment of Golgi localization"/>
    <property type="evidence" value="ECO:0007669"/>
    <property type="project" value="Ensembl"/>
</dbReference>
<feature type="compositionally biased region" description="Basic and acidic residues" evidence="10">
    <location>
        <begin position="143"/>
        <end position="156"/>
    </location>
</feature>
<dbReference type="PROSITE" id="PS50106">
    <property type="entry name" value="PDZ"/>
    <property type="match status" value="2"/>
</dbReference>
<dbReference type="GO" id="GO:0007009">
    <property type="term" value="P:plasma membrane organization"/>
    <property type="evidence" value="ECO:0007669"/>
    <property type="project" value="Ensembl"/>
</dbReference>
<dbReference type="GO" id="GO:0005902">
    <property type="term" value="C:microvillus"/>
    <property type="evidence" value="ECO:0007669"/>
    <property type="project" value="UniProtKB-SubCell"/>
</dbReference>
<dbReference type="GO" id="GO:0045930">
    <property type="term" value="P:negative regulation of mitotic cell cycle"/>
    <property type="evidence" value="ECO:0007669"/>
    <property type="project" value="Ensembl"/>
</dbReference>
<dbReference type="STRING" id="9796.ENSECAP00000012191"/>
<dbReference type="GO" id="GO:0030175">
    <property type="term" value="C:filopodium"/>
    <property type="evidence" value="ECO:0007669"/>
    <property type="project" value="UniProtKB-SubCell"/>
</dbReference>
<reference evidence="12" key="3">
    <citation type="submission" date="2025-09" db="UniProtKB">
        <authorList>
            <consortium name="Ensembl"/>
        </authorList>
    </citation>
    <scope>IDENTIFICATION</scope>
    <source>
        <strain evidence="12">Thoroughbred</strain>
    </source>
</reference>
<dbReference type="GO" id="GO:0090660">
    <property type="term" value="P:cerebrospinal fluid circulation"/>
    <property type="evidence" value="ECO:0007669"/>
    <property type="project" value="Ensembl"/>
</dbReference>
<keyword evidence="15" id="KW-1267">Proteomics identification</keyword>
<dbReference type="InterPro" id="IPR051067">
    <property type="entry name" value="NHER"/>
</dbReference>
<dbReference type="GO" id="GO:0008013">
    <property type="term" value="F:beta-catenin binding"/>
    <property type="evidence" value="ECO:0007669"/>
    <property type="project" value="Ensembl"/>
</dbReference>
<dbReference type="Pfam" id="PF09007">
    <property type="entry name" value="EBP50_C"/>
    <property type="match status" value="1"/>
</dbReference>
<dbReference type="FunFam" id="2.30.42.10:FF:000068">
    <property type="entry name" value="Na(+)/H(+) exchange regulatory cofactor NHE-RF"/>
    <property type="match status" value="2"/>
</dbReference>
<dbReference type="Ensembl" id="ENSECAT00000015191.3">
    <property type="protein sequence ID" value="ENSECAP00000012191.3"/>
    <property type="gene ID" value="ENSECAG00000014372.3"/>
</dbReference>
<dbReference type="GO" id="GO:0010766">
    <property type="term" value="P:negative regulation of sodium ion transport"/>
    <property type="evidence" value="ECO:0007669"/>
    <property type="project" value="Ensembl"/>
</dbReference>
<evidence type="ECO:0000259" key="11">
    <source>
        <dbReference type="PROSITE" id="PS50106"/>
    </source>
</evidence>
<dbReference type="GO" id="GO:0030036">
    <property type="term" value="P:actin cytoskeleton organization"/>
    <property type="evidence" value="ECO:0007669"/>
    <property type="project" value="Ensembl"/>
</dbReference>
<evidence type="ECO:0000256" key="7">
    <source>
        <dbReference type="ARBA" id="ARBA00023136"/>
    </source>
</evidence>
<keyword evidence="7 9" id="KW-0472">Membrane</keyword>
<dbReference type="PIRSF" id="PIRSF037866">
    <property type="entry name" value="EBP50"/>
    <property type="match status" value="1"/>
</dbReference>
<sequence>MSADAAAGAPLPRLCCLEKGPNGYGFHLHGEKGKMGQFIRLVESGSPAEKAGLLAGDRLVEVNGENVEKETHQQVVSRIRAALNAVRLLVVDPETDERLQKLGVQIREELLRAREEPGQAEAPAAAEALGAGGDNEPQAAAPEPREAEKSPPERGDLGAQPGWGGKLSLPWWWQLRELRPRLCTMKKGANGYGFNLHSEKSKPGQFIRAVDPDSPAEASGLRVHDRIVEVNGVCVEGKQHGDVVCAIKAGGDETKLLVVDKETDEFFKKCKVIPSQEHLNGPLPEPFTNGEIRKENSREALAETASESPRPALARTTSSDTSEELNSQDSPKKQDSTAPSSTSSSDPILDFNISLAMAKERAHQKRSSKRAPQMDWSKKNELFSNL</sequence>
<dbReference type="GO" id="GO:0005576">
    <property type="term" value="C:extracellular region"/>
    <property type="evidence" value="ECO:0007669"/>
    <property type="project" value="GOC"/>
</dbReference>
<dbReference type="GO" id="GO:0019902">
    <property type="term" value="F:phosphatase binding"/>
    <property type="evidence" value="ECO:0007669"/>
    <property type="project" value="Ensembl"/>
</dbReference>
<accession>F7C1X7</accession>
<dbReference type="GO" id="GO:0090090">
    <property type="term" value="P:negative regulation of canonical Wnt signaling pathway"/>
    <property type="evidence" value="ECO:0007669"/>
    <property type="project" value="Ensembl"/>
</dbReference>
<dbReference type="GO" id="GO:0043495">
    <property type="term" value="F:protein-membrane adaptor activity"/>
    <property type="evidence" value="ECO:0000318"/>
    <property type="project" value="GO_Central"/>
</dbReference>
<dbReference type="GO" id="GO:0070373">
    <property type="term" value="P:negative regulation of ERK1 and ERK2 cascade"/>
    <property type="evidence" value="ECO:0007669"/>
    <property type="project" value="Ensembl"/>
</dbReference>
<dbReference type="GO" id="GO:0044782">
    <property type="term" value="P:cilium organization"/>
    <property type="evidence" value="ECO:0007669"/>
    <property type="project" value="Ensembl"/>
</dbReference>
<evidence type="ECO:0000256" key="3">
    <source>
        <dbReference type="ARBA" id="ARBA00004466"/>
    </source>
</evidence>
<name>F7C1X7_HORSE</name>
<dbReference type="Gene3D" id="2.30.42.10">
    <property type="match status" value="2"/>
</dbReference>
<dbReference type="PANTHER" id="PTHR14191">
    <property type="entry name" value="PDZ DOMAIN CONTAINING PROTEIN"/>
    <property type="match status" value="1"/>
</dbReference>
<evidence type="ECO:0000313" key="13">
    <source>
        <dbReference type="Proteomes" id="UP000002281"/>
    </source>
</evidence>
<dbReference type="InterPro" id="IPR036034">
    <property type="entry name" value="PDZ_sf"/>
</dbReference>
<dbReference type="InParanoid" id="F7C1X7"/>
<evidence type="ECO:0000256" key="6">
    <source>
        <dbReference type="ARBA" id="ARBA00022737"/>
    </source>
</evidence>
<dbReference type="GO" id="GO:1903402">
    <property type="term" value="P:regulation of renal phosphate excretion"/>
    <property type="evidence" value="ECO:0007669"/>
    <property type="project" value="Ensembl"/>
</dbReference>
<dbReference type="GO" id="GO:2001244">
    <property type="term" value="P:positive regulation of intrinsic apoptotic signaling pathway"/>
    <property type="evidence" value="ECO:0007669"/>
    <property type="project" value="Ensembl"/>
</dbReference>
<comment type="subcellular location">
    <subcellularLocation>
        <location evidence="4">Cell projection</location>
        <location evidence="4">Filopodium</location>
    </subcellularLocation>
    <subcellularLocation>
        <location evidence="1">Cell projection</location>
        <location evidence="1">Microvillus</location>
    </subcellularLocation>
    <subcellularLocation>
        <location evidence="3">Cell projection</location>
        <location evidence="3">Ruffle</location>
    </subcellularLocation>
    <subcellularLocation>
        <location evidence="2 9">Endomembrane system</location>
        <topology evidence="2 9">Peripheral membrane protein</topology>
    </subcellularLocation>
</comment>
<dbReference type="GO" id="GO:0031799">
    <property type="term" value="F:type 2 metabotropic glutamate receptor binding"/>
    <property type="evidence" value="ECO:0007669"/>
    <property type="project" value="Ensembl"/>
</dbReference>
<dbReference type="SMART" id="SM00228">
    <property type="entry name" value="PDZ"/>
    <property type="match status" value="2"/>
</dbReference>
<dbReference type="SUPFAM" id="SSF50156">
    <property type="entry name" value="PDZ domain-like"/>
    <property type="match status" value="2"/>
</dbReference>
<dbReference type="GO" id="GO:0030643">
    <property type="term" value="P:intracellular phosphate ion homeostasis"/>
    <property type="evidence" value="ECO:0007669"/>
    <property type="project" value="Ensembl"/>
</dbReference>
<dbReference type="PaxDb" id="9796-ENSECAP00000012191"/>
<dbReference type="GO" id="GO:0070851">
    <property type="term" value="F:growth factor receptor binding"/>
    <property type="evidence" value="ECO:0007669"/>
    <property type="project" value="Ensembl"/>
</dbReference>
<dbReference type="GO" id="GO:0001726">
    <property type="term" value="C:ruffle"/>
    <property type="evidence" value="ECO:0007669"/>
    <property type="project" value="UniProtKB-SubCell"/>
</dbReference>
<dbReference type="GO" id="GO:0016324">
    <property type="term" value="C:apical plasma membrane"/>
    <property type="evidence" value="ECO:0000318"/>
    <property type="project" value="GO_Central"/>
</dbReference>
<dbReference type="GO" id="GO:0030165">
    <property type="term" value="F:PDZ domain binding"/>
    <property type="evidence" value="ECO:0007669"/>
    <property type="project" value="Ensembl"/>
</dbReference>
<feature type="compositionally biased region" description="Low complexity" evidence="10">
    <location>
        <begin position="336"/>
        <end position="347"/>
    </location>
</feature>
<dbReference type="GO" id="GO:0010642">
    <property type="term" value="P:negative regulation of platelet-derived growth factor receptor signaling pathway"/>
    <property type="evidence" value="ECO:0007669"/>
    <property type="project" value="Ensembl"/>
</dbReference>
<proteinExistence type="evidence at protein level"/>
<dbReference type="InterPro" id="IPR015098">
    <property type="entry name" value="EBP50_C"/>
</dbReference>
<dbReference type="AlphaFoldDB" id="F7C1X7"/>
<dbReference type="GO" id="GO:0032426">
    <property type="term" value="C:stereocilium tip"/>
    <property type="evidence" value="ECO:0007669"/>
    <property type="project" value="Ensembl"/>
</dbReference>
<feature type="region of interest" description="Disordered" evidence="10">
    <location>
        <begin position="114"/>
        <end position="162"/>
    </location>
</feature>
<feature type="domain" description="PDZ" evidence="11">
    <location>
        <begin position="182"/>
        <end position="262"/>
    </location>
</feature>
<keyword evidence="5" id="KW-0879">Wnt signaling pathway</keyword>
<dbReference type="GO" id="GO:0008361">
    <property type="term" value="P:regulation of cell size"/>
    <property type="evidence" value="ECO:0007669"/>
    <property type="project" value="Ensembl"/>
</dbReference>
<dbReference type="GeneTree" id="ENSGT00950000182849"/>
<dbReference type="GO" id="GO:0099103">
    <property type="term" value="F:channel activator activity"/>
    <property type="evidence" value="ECO:0007669"/>
    <property type="project" value="Ensembl"/>
</dbReference>
<comment type="function">
    <text evidence="9">Scaffold protein that connects plasma membrane proteins with members of the ezrin/moesin/radixin family and thereby helps to link them to the actin cytoskeleton and to regulate their surface expression.</text>
</comment>
<dbReference type="GO" id="GO:0022612">
    <property type="term" value="P:gland morphogenesis"/>
    <property type="evidence" value="ECO:0007669"/>
    <property type="project" value="Ensembl"/>
</dbReference>
<dbReference type="Proteomes" id="UP000002281">
    <property type="component" value="Chromosome 11"/>
</dbReference>
<dbReference type="GO" id="GO:0060158">
    <property type="term" value="P:phospholipase C-activating dopamine receptor signaling pathway"/>
    <property type="evidence" value="ECO:0007669"/>
    <property type="project" value="Ensembl"/>
</dbReference>
<dbReference type="GO" id="GO:0007097">
    <property type="term" value="P:nuclear migration"/>
    <property type="evidence" value="ECO:0007669"/>
    <property type="project" value="Ensembl"/>
</dbReference>
<dbReference type="GO" id="GO:0016055">
    <property type="term" value="P:Wnt signaling pathway"/>
    <property type="evidence" value="ECO:0007669"/>
    <property type="project" value="UniProtKB-KW"/>
</dbReference>
<feature type="domain" description="PDZ" evidence="11">
    <location>
        <begin position="14"/>
        <end position="94"/>
    </location>
</feature>
<dbReference type="VGNC" id="VGNC:23279">
    <property type="gene designation" value="NHERF1"/>
</dbReference>
<dbReference type="GO" id="GO:0010761">
    <property type="term" value="P:fibroblast migration"/>
    <property type="evidence" value="ECO:0007669"/>
    <property type="project" value="Ensembl"/>
</dbReference>
<dbReference type="GO" id="GO:0042802">
    <property type="term" value="F:identical protein binding"/>
    <property type="evidence" value="ECO:0007669"/>
    <property type="project" value="Ensembl"/>
</dbReference>
<evidence type="ECO:0000256" key="2">
    <source>
        <dbReference type="ARBA" id="ARBA00004184"/>
    </source>
</evidence>
<feature type="region of interest" description="Disordered" evidence="10">
    <location>
        <begin position="297"/>
        <end position="386"/>
    </location>
</feature>
<dbReference type="GO" id="GO:0050780">
    <property type="term" value="F:dopamine receptor binding"/>
    <property type="evidence" value="ECO:0007669"/>
    <property type="project" value="Ensembl"/>
</dbReference>
<dbReference type="GO" id="GO:0097225">
    <property type="term" value="C:sperm midpiece"/>
    <property type="evidence" value="ECO:0007669"/>
    <property type="project" value="Ensembl"/>
</dbReference>
<dbReference type="GO" id="GO:0048471">
    <property type="term" value="C:perinuclear region of cytoplasm"/>
    <property type="evidence" value="ECO:0007669"/>
    <property type="project" value="Ensembl"/>
</dbReference>
<organism evidence="12 13">
    <name type="scientific">Equus caballus</name>
    <name type="common">Horse</name>
    <dbReference type="NCBI Taxonomy" id="9796"/>
    <lineage>
        <taxon>Eukaryota</taxon>
        <taxon>Metazoa</taxon>
        <taxon>Chordata</taxon>
        <taxon>Craniata</taxon>
        <taxon>Vertebrata</taxon>
        <taxon>Euteleostomi</taxon>
        <taxon>Mammalia</taxon>
        <taxon>Eutheria</taxon>
        <taxon>Laurasiatheria</taxon>
        <taxon>Perissodactyla</taxon>
        <taxon>Equidae</taxon>
        <taxon>Equus</taxon>
    </lineage>
</organism>
<feature type="compositionally biased region" description="Basic and acidic residues" evidence="10">
    <location>
        <begin position="376"/>
        <end position="386"/>
    </location>
</feature>
<keyword evidence="8" id="KW-0966">Cell projection</keyword>
<dbReference type="GO" id="GO:0097291">
    <property type="term" value="P:renal phosphate ion absorption"/>
    <property type="evidence" value="ECO:0007669"/>
    <property type="project" value="Ensembl"/>
</dbReference>
<protein>
    <recommendedName>
        <fullName evidence="9">Na(+)/H(+) exchange regulatory cofactor NHE-RF</fullName>
    </recommendedName>
</protein>
<reference evidence="12 13" key="1">
    <citation type="journal article" date="2009" name="Science">
        <title>Genome sequence, comparative analysis, and population genetics of the domestic horse.</title>
        <authorList>
            <consortium name="Broad Institute Genome Sequencing Platform"/>
            <consortium name="Broad Institute Whole Genome Assembly Team"/>
            <person name="Wade C.M."/>
            <person name="Giulotto E."/>
            <person name="Sigurdsson S."/>
            <person name="Zoli M."/>
            <person name="Gnerre S."/>
            <person name="Imsland F."/>
            <person name="Lear T.L."/>
            <person name="Adelson D.L."/>
            <person name="Bailey E."/>
            <person name="Bellone R.R."/>
            <person name="Bloecker H."/>
            <person name="Distl O."/>
            <person name="Edgar R.C."/>
            <person name="Garber M."/>
            <person name="Leeb T."/>
            <person name="Mauceli E."/>
            <person name="MacLeod J.N."/>
            <person name="Penedo M.C.T."/>
            <person name="Raison J.M."/>
            <person name="Sharpe T."/>
            <person name="Vogel J."/>
            <person name="Andersson L."/>
            <person name="Antczak D.F."/>
            <person name="Biagi T."/>
            <person name="Binns M.M."/>
            <person name="Chowdhary B.P."/>
            <person name="Coleman S.J."/>
            <person name="Della Valle G."/>
            <person name="Fryc S."/>
            <person name="Guerin G."/>
            <person name="Hasegawa T."/>
            <person name="Hill E.W."/>
            <person name="Jurka J."/>
            <person name="Kiialainen A."/>
            <person name="Lindgren G."/>
            <person name="Liu J."/>
            <person name="Magnani E."/>
            <person name="Mickelson J.R."/>
            <person name="Murray J."/>
            <person name="Nergadze S.G."/>
            <person name="Onofrio R."/>
            <person name="Pedroni S."/>
            <person name="Piras M.F."/>
            <person name="Raudsepp T."/>
            <person name="Rocchi M."/>
            <person name="Roeed K.H."/>
            <person name="Ryder O.A."/>
            <person name="Searle S."/>
            <person name="Skow L."/>
            <person name="Swinburne J.E."/>
            <person name="Syvaenen A.C."/>
            <person name="Tozaki T."/>
            <person name="Valberg S.J."/>
            <person name="Vaudin M."/>
            <person name="White J.R."/>
            <person name="Zody M.C."/>
            <person name="Lander E.S."/>
            <person name="Lindblad-Toh K."/>
        </authorList>
    </citation>
    <scope>NUCLEOTIDE SEQUENCE [LARGE SCALE GENOMIC DNA]</scope>
    <source>
        <strain evidence="12 13">Thoroughbred</strain>
    </source>
</reference>
<dbReference type="GO" id="GO:0060088">
    <property type="term" value="P:auditory receptor cell stereocilium organization"/>
    <property type="evidence" value="ECO:0007669"/>
    <property type="project" value="Ensembl"/>
</dbReference>
<dbReference type="GO" id="GO:0031698">
    <property type="term" value="F:beta-2 adrenergic receptor binding"/>
    <property type="evidence" value="ECO:0007669"/>
    <property type="project" value="Ensembl"/>
</dbReference>
<dbReference type="CDD" id="cd06768">
    <property type="entry name" value="PDZ_NHERF-like"/>
    <property type="match status" value="2"/>
</dbReference>
<keyword evidence="13" id="KW-1185">Reference proteome</keyword>
<dbReference type="GO" id="GO:0008285">
    <property type="term" value="P:negative regulation of cell population proliferation"/>
    <property type="evidence" value="ECO:0007669"/>
    <property type="project" value="Ensembl"/>
</dbReference>
<dbReference type="Pfam" id="PF00595">
    <property type="entry name" value="PDZ"/>
    <property type="match status" value="2"/>
</dbReference>